<name>A0ABW2CAA5_9ACTN</name>
<feature type="transmembrane region" description="Helical" evidence="2">
    <location>
        <begin position="68"/>
        <end position="89"/>
    </location>
</feature>
<organism evidence="3 4">
    <name type="scientific">Actinomadura yumaensis</name>
    <dbReference type="NCBI Taxonomy" id="111807"/>
    <lineage>
        <taxon>Bacteria</taxon>
        <taxon>Bacillati</taxon>
        <taxon>Actinomycetota</taxon>
        <taxon>Actinomycetes</taxon>
        <taxon>Streptosporangiales</taxon>
        <taxon>Thermomonosporaceae</taxon>
        <taxon>Actinomadura</taxon>
    </lineage>
</organism>
<keyword evidence="2" id="KW-0472">Membrane</keyword>
<feature type="region of interest" description="Disordered" evidence="1">
    <location>
        <begin position="91"/>
        <end position="110"/>
    </location>
</feature>
<dbReference type="Proteomes" id="UP001596380">
    <property type="component" value="Unassembled WGS sequence"/>
</dbReference>
<evidence type="ECO:0000313" key="3">
    <source>
        <dbReference type="EMBL" id="MFC6878692.1"/>
    </source>
</evidence>
<reference evidence="4" key="1">
    <citation type="journal article" date="2019" name="Int. J. Syst. Evol. Microbiol.">
        <title>The Global Catalogue of Microorganisms (GCM) 10K type strain sequencing project: providing services to taxonomists for standard genome sequencing and annotation.</title>
        <authorList>
            <consortium name="The Broad Institute Genomics Platform"/>
            <consortium name="The Broad Institute Genome Sequencing Center for Infectious Disease"/>
            <person name="Wu L."/>
            <person name="Ma J."/>
        </authorList>
    </citation>
    <scope>NUCLEOTIDE SEQUENCE [LARGE SCALE GENOMIC DNA]</scope>
    <source>
        <strain evidence="4">JCM 3369</strain>
    </source>
</reference>
<keyword evidence="2" id="KW-0812">Transmembrane</keyword>
<dbReference type="InterPro" id="IPR047789">
    <property type="entry name" value="CU044_5270-like"/>
</dbReference>
<keyword evidence="4" id="KW-1185">Reference proteome</keyword>
<sequence length="350" mass="37017">MNDLDLLRGAWDEPAPPARAAREAARAALLDRAAASKETIVPPTTVPPATETPAAAARRTRRVRLPKAGVRLAAVGVLAAAIAAGVTVVQGSGGTDEHGRPRSAVPGVPAGPVANASEALERAARAAESRPFTPPRPDQWIFTEFRGRKGSTPNGPLSRDPGKIRVTRHWQRADGKKAALIEKGRLEILGTMPTTPPSDYPSLAAMPTEPGALLAWAYRGLGGLGETAEGRYSTTYTMLGAVLRDNVLPPKVEAALYRAIKRIPGVRLERGVDAAGRPALALGRLTEGWLSEQLLIDPKTYTYLGERSVAVKDHTSRGDDGSLTYRKGDLGILSVRLKAAVVDKPGQTAP</sequence>
<proteinExistence type="predicted"/>
<comment type="caution">
    <text evidence="3">The sequence shown here is derived from an EMBL/GenBank/DDBJ whole genome shotgun (WGS) entry which is preliminary data.</text>
</comment>
<protein>
    <submittedName>
        <fullName evidence="3">CU044_5270 family protein</fullName>
    </submittedName>
</protein>
<keyword evidence="2" id="KW-1133">Transmembrane helix</keyword>
<evidence type="ECO:0000256" key="2">
    <source>
        <dbReference type="SAM" id="Phobius"/>
    </source>
</evidence>
<gene>
    <name evidence="3" type="ORF">ACFQKB_02815</name>
</gene>
<dbReference type="EMBL" id="JBHSXS010000001">
    <property type="protein sequence ID" value="MFC6878692.1"/>
    <property type="molecule type" value="Genomic_DNA"/>
</dbReference>
<evidence type="ECO:0000256" key="1">
    <source>
        <dbReference type="SAM" id="MobiDB-lite"/>
    </source>
</evidence>
<evidence type="ECO:0000313" key="4">
    <source>
        <dbReference type="Proteomes" id="UP001596380"/>
    </source>
</evidence>
<dbReference type="NCBIfam" id="NF038083">
    <property type="entry name" value="CU044_5270_fam"/>
    <property type="match status" value="1"/>
</dbReference>
<dbReference type="RefSeq" id="WP_160819756.1">
    <property type="nucleotide sequence ID" value="NZ_JBHSXE010000001.1"/>
</dbReference>
<accession>A0ABW2CAA5</accession>